<proteinExistence type="predicted"/>
<reference evidence="1" key="1">
    <citation type="journal article" date="2021" name="Proc. Natl. Acad. Sci. U.S.A.">
        <title>A Catalog of Tens of Thousands of Viruses from Human Metagenomes Reveals Hidden Associations with Chronic Diseases.</title>
        <authorList>
            <person name="Tisza M.J."/>
            <person name="Buck C.B."/>
        </authorList>
    </citation>
    <scope>NUCLEOTIDE SEQUENCE</scope>
    <source>
        <strain evidence="1">Ct96x5</strain>
    </source>
</reference>
<accession>A0A8S5PS07</accession>
<name>A0A8S5PS07_9CAUD</name>
<sequence>MFWQRHYANYVVNECFTIITVGYGLIQSHDCT</sequence>
<organism evidence="1">
    <name type="scientific">Siphoviridae sp. ct96x5</name>
    <dbReference type="NCBI Taxonomy" id="2825367"/>
    <lineage>
        <taxon>Viruses</taxon>
        <taxon>Duplodnaviria</taxon>
        <taxon>Heunggongvirae</taxon>
        <taxon>Uroviricota</taxon>
        <taxon>Caudoviricetes</taxon>
    </lineage>
</organism>
<dbReference type="EMBL" id="BK015488">
    <property type="protein sequence ID" value="DAE09576.1"/>
    <property type="molecule type" value="Genomic_DNA"/>
</dbReference>
<protein>
    <submittedName>
        <fullName evidence="1">Uncharacterized protein</fullName>
    </submittedName>
</protein>
<evidence type="ECO:0000313" key="1">
    <source>
        <dbReference type="EMBL" id="DAE09576.1"/>
    </source>
</evidence>